<protein>
    <recommendedName>
        <fullName evidence="2">Protein kinase domain-containing protein</fullName>
    </recommendedName>
</protein>
<dbReference type="Pfam" id="PF24476">
    <property type="entry name" value="DUF7580"/>
    <property type="match status" value="1"/>
</dbReference>
<dbReference type="GO" id="GO:0004672">
    <property type="term" value="F:protein kinase activity"/>
    <property type="evidence" value="ECO:0007669"/>
    <property type="project" value="InterPro"/>
</dbReference>
<dbReference type="InterPro" id="IPR000719">
    <property type="entry name" value="Prot_kinase_dom"/>
</dbReference>
<dbReference type="Gene3D" id="1.20.120.1020">
    <property type="entry name" value="Prion-inhibition and propagation, HeLo domain"/>
    <property type="match status" value="1"/>
</dbReference>
<feature type="compositionally biased region" description="Polar residues" evidence="1">
    <location>
        <begin position="107"/>
        <end position="120"/>
    </location>
</feature>
<evidence type="ECO:0000313" key="3">
    <source>
        <dbReference type="EMBL" id="CAF9903949.1"/>
    </source>
</evidence>
<dbReference type="Proteomes" id="UP000664521">
    <property type="component" value="Unassembled WGS sequence"/>
</dbReference>
<dbReference type="OrthoDB" id="1911848at2759"/>
<feature type="region of interest" description="Disordered" evidence="1">
    <location>
        <begin position="103"/>
        <end position="124"/>
    </location>
</feature>
<keyword evidence="4" id="KW-1185">Reference proteome</keyword>
<reference evidence="3" key="1">
    <citation type="submission" date="2021-03" db="EMBL/GenBank/DDBJ databases">
        <authorList>
            <person name="Tagirdzhanova G."/>
        </authorList>
    </citation>
    <scope>NUCLEOTIDE SEQUENCE</scope>
</reference>
<accession>A0A8H3ECF4</accession>
<dbReference type="PROSITE" id="PS50011">
    <property type="entry name" value="PROTEIN_KINASE_DOM"/>
    <property type="match status" value="1"/>
</dbReference>
<dbReference type="PANTHER" id="PTHR37542">
    <property type="entry name" value="HELO DOMAIN-CONTAINING PROTEIN-RELATED"/>
    <property type="match status" value="1"/>
</dbReference>
<name>A0A8H3ECF4_9LECA</name>
<gene>
    <name evidence="3" type="ORF">HETSPECPRED_003256</name>
</gene>
<evidence type="ECO:0000313" key="4">
    <source>
        <dbReference type="Proteomes" id="UP000664521"/>
    </source>
</evidence>
<evidence type="ECO:0000256" key="1">
    <source>
        <dbReference type="SAM" id="MobiDB-lite"/>
    </source>
</evidence>
<sequence>MDPISLTASILTIVNETYVVANFIYRTIKSAKNADAEFENIMSSMRVELLFLRSFLVYFERARGSIIQVRDLDELWFEEIFHILRRLQNDFHDYAKAMKASGVEGSPQRQSQLAPTTTRVGQRPDGFDLEADPQWDKPPQVMNLKNAVKWGLWGKSRLAEALKTFHERNNSLKEVLALATAAQLQQMTQSEHSLEKLIQDEDANRLGLSAHAQIHRLLTKPESQQDDRALAAEIQDFSPGLDTTRCATLVTRMSMFNSRKQKVLVEVKKYPPGSEIFEMHEDSARQTKVKLRVNQLANLLKTSGSSSVGTLECMGFVNQPKLNQFAFIYQFPPNATPCEPLNLYSIIREHEERSKPIWNLNARFKIALKVASSICGFHADGWVHKNLRSQSLLFFKSSDAESQLMIDSPYLAGFEYSRPEDGSTARDRDDDRDRNLYRHPALQTVAGDSFNKVHDLYSLGVILLEIAMWRTASSIYRAPQSGSSTESLGSGRIDPTRLHKQYVRQAKSKIPYLMGEAYSSAVLACLESKYANHVYRADFSNLFYDQVVQNLSPQSLR</sequence>
<dbReference type="PANTHER" id="PTHR37542:SF3">
    <property type="entry name" value="PRION-INHIBITION AND PROPAGATION HELO DOMAIN-CONTAINING PROTEIN"/>
    <property type="match status" value="1"/>
</dbReference>
<dbReference type="Gene3D" id="1.10.510.10">
    <property type="entry name" value="Transferase(Phosphotransferase) domain 1"/>
    <property type="match status" value="1"/>
</dbReference>
<dbReference type="InterPro" id="IPR038305">
    <property type="entry name" value="HeLo_sf"/>
</dbReference>
<evidence type="ECO:0000259" key="2">
    <source>
        <dbReference type="PROSITE" id="PS50011"/>
    </source>
</evidence>
<dbReference type="SUPFAM" id="SSF56112">
    <property type="entry name" value="Protein kinase-like (PK-like)"/>
    <property type="match status" value="1"/>
</dbReference>
<dbReference type="AlphaFoldDB" id="A0A8H3ECF4"/>
<dbReference type="InterPro" id="IPR011009">
    <property type="entry name" value="Kinase-like_dom_sf"/>
</dbReference>
<proteinExistence type="predicted"/>
<feature type="domain" description="Protein kinase" evidence="2">
    <location>
        <begin position="200"/>
        <end position="557"/>
    </location>
</feature>
<dbReference type="GO" id="GO:0005524">
    <property type="term" value="F:ATP binding"/>
    <property type="evidence" value="ECO:0007669"/>
    <property type="project" value="InterPro"/>
</dbReference>
<dbReference type="EMBL" id="CAJPDS010000002">
    <property type="protein sequence ID" value="CAF9903949.1"/>
    <property type="molecule type" value="Genomic_DNA"/>
</dbReference>
<comment type="caution">
    <text evidence="3">The sequence shown here is derived from an EMBL/GenBank/DDBJ whole genome shotgun (WGS) entry which is preliminary data.</text>
</comment>
<dbReference type="InterPro" id="IPR056002">
    <property type="entry name" value="DUF7580"/>
</dbReference>
<organism evidence="3 4">
    <name type="scientific">Heterodermia speciosa</name>
    <dbReference type="NCBI Taxonomy" id="116794"/>
    <lineage>
        <taxon>Eukaryota</taxon>
        <taxon>Fungi</taxon>
        <taxon>Dikarya</taxon>
        <taxon>Ascomycota</taxon>
        <taxon>Pezizomycotina</taxon>
        <taxon>Lecanoromycetes</taxon>
        <taxon>OSLEUM clade</taxon>
        <taxon>Lecanoromycetidae</taxon>
        <taxon>Caliciales</taxon>
        <taxon>Physciaceae</taxon>
        <taxon>Heterodermia</taxon>
    </lineage>
</organism>